<dbReference type="Proteomes" id="UP000183843">
    <property type="component" value="Unassembled WGS sequence"/>
</dbReference>
<feature type="signal peptide" evidence="1">
    <location>
        <begin position="1"/>
        <end position="28"/>
    </location>
</feature>
<dbReference type="AlphaFoldDB" id="A0A1I0WKI1"/>
<proteinExistence type="predicted"/>
<accession>A0A1I0WKI1</accession>
<dbReference type="SUPFAM" id="SSF56784">
    <property type="entry name" value="HAD-like"/>
    <property type="match status" value="1"/>
</dbReference>
<dbReference type="EMBL" id="FOJX01000003">
    <property type="protein sequence ID" value="SFA89121.1"/>
    <property type="molecule type" value="Genomic_DNA"/>
</dbReference>
<gene>
    <name evidence="2" type="ORF">SAMN05216587_10366</name>
</gene>
<feature type="chain" id="PRO_5010158647" evidence="1">
    <location>
        <begin position="29"/>
        <end position="363"/>
    </location>
</feature>
<keyword evidence="2" id="KW-0378">Hydrolase</keyword>
<dbReference type="GO" id="GO:0016787">
    <property type="term" value="F:hydrolase activity"/>
    <property type="evidence" value="ECO:0007669"/>
    <property type="project" value="UniProtKB-KW"/>
</dbReference>
<dbReference type="RefSeq" id="WP_074813937.1">
    <property type="nucleotide sequence ID" value="NZ_FOJX01000003.1"/>
</dbReference>
<reference evidence="2 3" key="1">
    <citation type="submission" date="2016-10" db="EMBL/GenBank/DDBJ databases">
        <authorList>
            <person name="de Groot N.N."/>
        </authorList>
    </citation>
    <scope>NUCLEOTIDE SEQUENCE [LARGE SCALE GENOMIC DNA]</scope>
    <source>
        <strain evidence="2 3">L14</strain>
    </source>
</reference>
<dbReference type="InterPro" id="IPR023214">
    <property type="entry name" value="HAD_sf"/>
</dbReference>
<sequence length="363" mass="41116">MMKLSKKKILACALAASMSWGFAYHADAATRSEIAAIHVEKAKDFKYWSDNAPAKKQLIEYVQDVTNKKSPNYIPVEDRIAVFDCDGTLMCETAPFYFDWMLCLHRMQNDPTYTPSAEEKKLAQQFATAIANHKVTDEMDELKNNKIFPKIFAGMTPEAYQAYVDKYMKSSNVQGLTNLKTGEAFYLPMAEVVSYLDKHNFTIYIVSGCERDTVRTLVKDIMPIQPNHVIGSDHSYRMEKQPENVRADFYQYTPGDKLVRGDKLVGINVKSNKVVLIHREIGKKPVLAFGNSSGDASMFDYTITDNKYKAAAFTLLCDDTERELGNKAKADKMKASAQKHGWTSISMKDDFKTIYGDNVKRSK</sequence>
<evidence type="ECO:0000313" key="3">
    <source>
        <dbReference type="Proteomes" id="UP000183843"/>
    </source>
</evidence>
<protein>
    <submittedName>
        <fullName evidence="2">Haloacid dehalogenase-like hydrolase</fullName>
    </submittedName>
</protein>
<keyword evidence="1" id="KW-0732">Signal</keyword>
<organism evidence="2 3">
    <name type="scientific">Selenomonas ruminantium</name>
    <dbReference type="NCBI Taxonomy" id="971"/>
    <lineage>
        <taxon>Bacteria</taxon>
        <taxon>Bacillati</taxon>
        <taxon>Bacillota</taxon>
        <taxon>Negativicutes</taxon>
        <taxon>Selenomonadales</taxon>
        <taxon>Selenomonadaceae</taxon>
        <taxon>Selenomonas</taxon>
    </lineage>
</organism>
<name>A0A1I0WKI1_SELRU</name>
<dbReference type="InterPro" id="IPR036412">
    <property type="entry name" value="HAD-like_sf"/>
</dbReference>
<evidence type="ECO:0000256" key="1">
    <source>
        <dbReference type="SAM" id="SignalP"/>
    </source>
</evidence>
<dbReference type="Gene3D" id="3.40.50.1000">
    <property type="entry name" value="HAD superfamily/HAD-like"/>
    <property type="match status" value="1"/>
</dbReference>
<evidence type="ECO:0000313" key="2">
    <source>
        <dbReference type="EMBL" id="SFA89121.1"/>
    </source>
</evidence>